<evidence type="ECO:0000256" key="8">
    <source>
        <dbReference type="SAM" id="Phobius"/>
    </source>
</evidence>
<keyword evidence="10" id="KW-1185">Reference proteome</keyword>
<evidence type="ECO:0000256" key="5">
    <source>
        <dbReference type="ARBA" id="ARBA00022989"/>
    </source>
</evidence>
<evidence type="ECO:0000256" key="7">
    <source>
        <dbReference type="SAM" id="MobiDB-lite"/>
    </source>
</evidence>
<dbReference type="STRING" id="662367.SAMN05216167_12512"/>
<dbReference type="RefSeq" id="WP_093833674.1">
    <property type="nucleotide sequence ID" value="NZ_FOLQ01000025.1"/>
</dbReference>
<accession>A0A1I2FB56</accession>
<dbReference type="AlphaFoldDB" id="A0A1I2FB56"/>
<dbReference type="PANTHER" id="PTHR37937">
    <property type="entry name" value="CONJUGATIVE TRANSFER: DNA TRANSPORT"/>
    <property type="match status" value="1"/>
</dbReference>
<comment type="subcellular location">
    <subcellularLocation>
        <location evidence="1">Cell membrane</location>
        <topology evidence="1">Multi-pass membrane protein</topology>
    </subcellularLocation>
</comment>
<evidence type="ECO:0000313" key="9">
    <source>
        <dbReference type="EMBL" id="SFF01988.1"/>
    </source>
</evidence>
<evidence type="ECO:0000256" key="3">
    <source>
        <dbReference type="ARBA" id="ARBA00022475"/>
    </source>
</evidence>
<dbReference type="InterPro" id="IPR003688">
    <property type="entry name" value="TraG/VirD4"/>
</dbReference>
<name>A0A1I2FB56_9BACT</name>
<dbReference type="SUPFAM" id="SSF52540">
    <property type="entry name" value="P-loop containing nucleoside triphosphate hydrolases"/>
    <property type="match status" value="1"/>
</dbReference>
<dbReference type="EMBL" id="FOLQ01000025">
    <property type="protein sequence ID" value="SFF01988.1"/>
    <property type="molecule type" value="Genomic_DNA"/>
</dbReference>
<proteinExistence type="inferred from homology"/>
<dbReference type="InterPro" id="IPR027417">
    <property type="entry name" value="P-loop_NTPase"/>
</dbReference>
<reference evidence="9 10" key="1">
    <citation type="submission" date="2016-10" db="EMBL/GenBank/DDBJ databases">
        <authorList>
            <person name="de Groot N.N."/>
        </authorList>
    </citation>
    <scope>NUCLEOTIDE SEQUENCE [LARGE SCALE GENOMIC DNA]</scope>
    <source>
        <strain evidence="9 10">DSM 26130</strain>
    </source>
</reference>
<sequence>MFNFGVIVGKLFGYIAIPLFSYLVAGALVKFLFNLAGFPRMFSDVAGGGAGLLVAGFIIYRRMEGNSRAEIQTASQVTKTGIKVKEYVFGLKTSKGLIKITNPFAGILVAAGPGAGKSFSVIEPIITQAVEKGFTGLIYDFKFPTFARVVNAATKNEKVNKYYINFDDLSRTHRVNPIHPDIIVTKSHAGSAAEAVMKNLIKGEDNFFSDNATAYLGGIIWFLREEYPQFCTLPHVMRLAAQPVKQVLPLICQNEEVATSVASIKTAVDEGAGKQLAGVISTLQNALGKINIRSVVYVLSGNDFTLDLNNPDNPKILVIGNNPDLRSVYGPVLALIVTTTIKKLNQKGKLDSLVVLDEAPTLFIPDFSTLPATGRENKIVTLAGVQDFSQLEEMYGQHQKDAILNTLSNRFYGRMPHEPSAQYVVRIWGKEYVEQRSQSVGQARLNEVSNTKSNSYSLINRDRVTVQEVTDLKKGEFFGQIVESDVSYLRTQFEPEPIDRKEIESFNTVTDEEVKANYSRISKEIKSLLASQEMPKVVPVLSTSTKKPKVEDEDEDEDEDEF</sequence>
<dbReference type="OrthoDB" id="102453at2"/>
<evidence type="ECO:0000256" key="2">
    <source>
        <dbReference type="ARBA" id="ARBA00008806"/>
    </source>
</evidence>
<dbReference type="Proteomes" id="UP000198598">
    <property type="component" value="Unassembled WGS sequence"/>
</dbReference>
<dbReference type="PANTHER" id="PTHR37937:SF1">
    <property type="entry name" value="CONJUGATIVE TRANSFER: DNA TRANSPORT"/>
    <property type="match status" value="1"/>
</dbReference>
<gene>
    <name evidence="9" type="ORF">SAMN05216167_12512</name>
</gene>
<dbReference type="InterPro" id="IPR051539">
    <property type="entry name" value="T4SS-coupling_protein"/>
</dbReference>
<dbReference type="GO" id="GO:0005886">
    <property type="term" value="C:plasma membrane"/>
    <property type="evidence" value="ECO:0007669"/>
    <property type="project" value="UniProtKB-SubCell"/>
</dbReference>
<dbReference type="CDD" id="cd01127">
    <property type="entry name" value="TrwB_TraG_TraD_VirD4"/>
    <property type="match status" value="1"/>
</dbReference>
<protein>
    <submittedName>
        <fullName evidence="9">Type IV secretory pathway, VirD4 component, TraG/TraD family ATPase</fullName>
    </submittedName>
</protein>
<keyword evidence="3" id="KW-1003">Cell membrane</keyword>
<comment type="similarity">
    <text evidence="2">Belongs to the VirD4/TraG family.</text>
</comment>
<evidence type="ECO:0000256" key="6">
    <source>
        <dbReference type="ARBA" id="ARBA00023136"/>
    </source>
</evidence>
<evidence type="ECO:0000313" key="10">
    <source>
        <dbReference type="Proteomes" id="UP000198598"/>
    </source>
</evidence>
<keyword evidence="6 8" id="KW-0472">Membrane</keyword>
<evidence type="ECO:0000256" key="4">
    <source>
        <dbReference type="ARBA" id="ARBA00022692"/>
    </source>
</evidence>
<feature type="transmembrane region" description="Helical" evidence="8">
    <location>
        <begin position="12"/>
        <end position="33"/>
    </location>
</feature>
<dbReference type="Gene3D" id="3.40.50.300">
    <property type="entry name" value="P-loop containing nucleotide triphosphate hydrolases"/>
    <property type="match status" value="1"/>
</dbReference>
<feature type="region of interest" description="Disordered" evidence="7">
    <location>
        <begin position="540"/>
        <end position="562"/>
    </location>
</feature>
<keyword evidence="5 8" id="KW-1133">Transmembrane helix</keyword>
<evidence type="ECO:0000256" key="1">
    <source>
        <dbReference type="ARBA" id="ARBA00004651"/>
    </source>
</evidence>
<dbReference type="Pfam" id="PF02534">
    <property type="entry name" value="T4SS-DNA_transf"/>
    <property type="match status" value="1"/>
</dbReference>
<feature type="compositionally biased region" description="Acidic residues" evidence="7">
    <location>
        <begin position="551"/>
        <end position="562"/>
    </location>
</feature>
<organism evidence="9 10">
    <name type="scientific">Spirosoma endophyticum</name>
    <dbReference type="NCBI Taxonomy" id="662367"/>
    <lineage>
        <taxon>Bacteria</taxon>
        <taxon>Pseudomonadati</taxon>
        <taxon>Bacteroidota</taxon>
        <taxon>Cytophagia</taxon>
        <taxon>Cytophagales</taxon>
        <taxon>Cytophagaceae</taxon>
        <taxon>Spirosoma</taxon>
    </lineage>
</organism>
<keyword evidence="4 8" id="KW-0812">Transmembrane</keyword>